<dbReference type="EMBL" id="RHXB01000018">
    <property type="protein sequence ID" value="RSE22326.1"/>
    <property type="molecule type" value="Genomic_DNA"/>
</dbReference>
<dbReference type="SUPFAM" id="SSF54523">
    <property type="entry name" value="Pili subunits"/>
    <property type="match status" value="1"/>
</dbReference>
<dbReference type="AlphaFoldDB" id="A0A427UP68"/>
<dbReference type="Gene3D" id="3.30.700.10">
    <property type="entry name" value="Glycoprotein, Type 4 Pilin"/>
    <property type="match status" value="1"/>
</dbReference>
<dbReference type="NCBIfam" id="NF007800">
    <property type="entry name" value="PRK10506.1"/>
    <property type="match status" value="1"/>
</dbReference>
<evidence type="ECO:0000313" key="4">
    <source>
        <dbReference type="Proteomes" id="UP000275331"/>
    </source>
</evidence>
<protein>
    <submittedName>
        <fullName evidence="3">Prepilin peptidase-dependent protein</fullName>
    </submittedName>
</protein>
<dbReference type="InterPro" id="IPR045584">
    <property type="entry name" value="Pilin-like"/>
</dbReference>
<accession>A0A427UP68</accession>
<name>A0A427UP68_9ENTR</name>
<evidence type="ECO:0000256" key="2">
    <source>
        <dbReference type="SAM" id="Phobius"/>
    </source>
</evidence>
<keyword evidence="2" id="KW-0472">Membrane</keyword>
<dbReference type="Proteomes" id="UP000275331">
    <property type="component" value="Unassembled WGS sequence"/>
</dbReference>
<proteinExistence type="predicted"/>
<evidence type="ECO:0000313" key="3">
    <source>
        <dbReference type="EMBL" id="RSE22326.1"/>
    </source>
</evidence>
<dbReference type="RefSeq" id="WP_125295289.1">
    <property type="nucleotide sequence ID" value="NZ_DAMAQE010000037.1"/>
</dbReference>
<reference evidence="3 4" key="1">
    <citation type="submission" date="2018-10" db="EMBL/GenBank/DDBJ databases">
        <title>Transmission dynamics of multidrug resistant bacteria on intensive care unit surfaces.</title>
        <authorList>
            <person name="D'Souza A.W."/>
            <person name="Potter R.F."/>
            <person name="Wallace M."/>
            <person name="Shupe A."/>
            <person name="Patel S."/>
            <person name="Sun S."/>
            <person name="Gul D."/>
            <person name="Kwon J.H."/>
            <person name="Andleeb S."/>
            <person name="Burnham C.-A.D."/>
            <person name="Dantas G."/>
        </authorList>
    </citation>
    <scope>NUCLEOTIDE SEQUENCE [LARGE SCALE GENOMIC DNA]</scope>
    <source>
        <strain evidence="3 4">AS_373</strain>
    </source>
</reference>
<dbReference type="NCBIfam" id="TIGR02532">
    <property type="entry name" value="IV_pilin_GFxxxE"/>
    <property type="match status" value="1"/>
</dbReference>
<keyword evidence="2" id="KW-0812">Transmembrane</keyword>
<dbReference type="Pfam" id="PF07963">
    <property type="entry name" value="N_methyl"/>
    <property type="match status" value="1"/>
</dbReference>
<dbReference type="GO" id="GO:0016020">
    <property type="term" value="C:membrane"/>
    <property type="evidence" value="ECO:0007669"/>
    <property type="project" value="UniProtKB-SubCell"/>
</dbReference>
<organism evidence="3 4">
    <name type="scientific">Atlantibacter subterraneus</name>
    <dbReference type="NCBI Taxonomy" id="255519"/>
    <lineage>
        <taxon>Bacteria</taxon>
        <taxon>Pseudomonadati</taxon>
        <taxon>Pseudomonadota</taxon>
        <taxon>Gammaproteobacteria</taxon>
        <taxon>Enterobacterales</taxon>
        <taxon>Enterobacteriaceae</taxon>
        <taxon>Atlantibacter</taxon>
    </lineage>
</organism>
<gene>
    <name evidence="3" type="ORF">EGT71_21025</name>
</gene>
<sequence length="156" mass="17881">MKIRTDGFTLMEMMVVMVIVTALAGAGIYSWRDWKQQQQLREAALQVRDFVTFLREDANWHNRDHLLWTHQRGEGWCIGSKTEEQATCEQRSPWHIAISSPDVQLTEITPGLGFFGLRNTAWPGHIRLRNDSGEWNIIVSAWGRIRACNISRGAAC</sequence>
<evidence type="ECO:0000256" key="1">
    <source>
        <dbReference type="ARBA" id="ARBA00004167"/>
    </source>
</evidence>
<dbReference type="InterPro" id="IPR012902">
    <property type="entry name" value="N_methyl_site"/>
</dbReference>
<dbReference type="OrthoDB" id="6241267at2"/>
<keyword evidence="2" id="KW-1133">Transmembrane helix</keyword>
<comment type="subcellular location">
    <subcellularLocation>
        <location evidence="1">Membrane</location>
        <topology evidence="1">Single-pass membrane protein</topology>
    </subcellularLocation>
</comment>
<feature type="transmembrane region" description="Helical" evidence="2">
    <location>
        <begin position="13"/>
        <end position="31"/>
    </location>
</feature>
<comment type="caution">
    <text evidence="3">The sequence shown here is derived from an EMBL/GenBank/DDBJ whole genome shotgun (WGS) entry which is preliminary data.</text>
</comment>